<dbReference type="AlphaFoldDB" id="A0A8A1LAD0"/>
<gene>
    <name evidence="1" type="ORF">I7I53_09740</name>
</gene>
<evidence type="ECO:0000313" key="1">
    <source>
        <dbReference type="EMBL" id="QSS49404.1"/>
    </source>
</evidence>
<name>A0A8A1LAD0_AJEC8</name>
<dbReference type="EMBL" id="CP069102">
    <property type="protein sequence ID" value="QSS49404.1"/>
    <property type="molecule type" value="Genomic_DNA"/>
</dbReference>
<protein>
    <submittedName>
        <fullName evidence="1">Uncharacterized protein</fullName>
    </submittedName>
</protein>
<proteinExistence type="predicted"/>
<sequence>MELWTLDSGTPGLAAAVLYEPTTTQPVRANSALQATFKRKEKKKFFFLRTSYQIHSSSPRSPPSKIVPVSKRIARGFWTLNQLDSATSFFHHLRSLRF</sequence>
<dbReference type="Proteomes" id="UP000663419">
    <property type="component" value="Chromosome 1"/>
</dbReference>
<reference evidence="1" key="1">
    <citation type="submission" date="2021-01" db="EMBL/GenBank/DDBJ databases">
        <title>Chromosome-level genome assembly of a human fungal pathogen reveals clustering of transcriptionally co-regulated genes.</title>
        <authorList>
            <person name="Voorhies M."/>
            <person name="Cohen S."/>
            <person name="Shea T.P."/>
            <person name="Petrus S."/>
            <person name="Munoz J.F."/>
            <person name="Poplawski S."/>
            <person name="Goldman W.E."/>
            <person name="Michael T."/>
            <person name="Cuomo C.A."/>
            <person name="Sil A."/>
            <person name="Beyhan S."/>
        </authorList>
    </citation>
    <scope>NUCLEOTIDE SEQUENCE</scope>
    <source>
        <strain evidence="1">H88</strain>
    </source>
</reference>
<dbReference type="VEuPathDB" id="FungiDB:I7I53_09740"/>
<accession>A0A8A1LAD0</accession>
<organism evidence="1 2">
    <name type="scientific">Ajellomyces capsulatus (strain H88)</name>
    <name type="common">Darling's disease fungus</name>
    <name type="synonym">Histoplasma capsulatum</name>
    <dbReference type="NCBI Taxonomy" id="544711"/>
    <lineage>
        <taxon>Eukaryota</taxon>
        <taxon>Fungi</taxon>
        <taxon>Dikarya</taxon>
        <taxon>Ascomycota</taxon>
        <taxon>Pezizomycotina</taxon>
        <taxon>Eurotiomycetes</taxon>
        <taxon>Eurotiomycetidae</taxon>
        <taxon>Onygenales</taxon>
        <taxon>Ajellomycetaceae</taxon>
        <taxon>Histoplasma</taxon>
    </lineage>
</organism>
<evidence type="ECO:0000313" key="2">
    <source>
        <dbReference type="Proteomes" id="UP000663419"/>
    </source>
</evidence>